<accession>A0ABX0IUG3</accession>
<reference evidence="1 2" key="2">
    <citation type="submission" date="2019-05" db="EMBL/GenBank/DDBJ databases">
        <authorList>
            <person name="Lianzixin W."/>
        </authorList>
    </citation>
    <scope>NUCLEOTIDE SEQUENCE [LARGE SCALE GENOMIC DNA]</scope>
    <source>
        <strain evidence="1 2">EC11</strain>
    </source>
</reference>
<protein>
    <recommendedName>
        <fullName evidence="3">DUF1540 domain-containing protein</fullName>
    </recommendedName>
</protein>
<evidence type="ECO:0008006" key="3">
    <source>
        <dbReference type="Google" id="ProtNLM"/>
    </source>
</evidence>
<dbReference type="RefSeq" id="WP_140963104.1">
    <property type="nucleotide sequence ID" value="NZ_VEVQ02000009.1"/>
</dbReference>
<dbReference type="EMBL" id="VEVQ02000009">
    <property type="protein sequence ID" value="NHN26785.1"/>
    <property type="molecule type" value="Genomic_DNA"/>
</dbReference>
<evidence type="ECO:0000313" key="1">
    <source>
        <dbReference type="EMBL" id="NHN26785.1"/>
    </source>
</evidence>
<gene>
    <name evidence="1" type="ORF">FIA58_013955</name>
</gene>
<reference evidence="2" key="1">
    <citation type="submission" date="2019-05" db="EMBL/GenBank/DDBJ databases">
        <title>Flavobacterium profundi sp. nov., isolated from a deep-sea seamount.</title>
        <authorList>
            <person name="Zhang D.-C."/>
        </authorList>
    </citation>
    <scope>NUCLEOTIDE SEQUENCE [LARGE SCALE GENOMIC DNA]</scope>
    <source>
        <strain evidence="2">EC11</strain>
    </source>
</reference>
<keyword evidence="2" id="KW-1185">Reference proteome</keyword>
<sequence length="66" mass="7287">MKPCKHTSDGYCIRNEKDYCNSDECKGCNHTDTSIVVIAAAANCETTVLKCDDCDKVLTKPKIECL</sequence>
<proteinExistence type="predicted"/>
<comment type="caution">
    <text evidence="1">The sequence shown here is derived from an EMBL/GenBank/DDBJ whole genome shotgun (WGS) entry which is preliminary data.</text>
</comment>
<name>A0ABX0IUG3_9FLAO</name>
<evidence type="ECO:0000313" key="2">
    <source>
        <dbReference type="Proteomes" id="UP000817854"/>
    </source>
</evidence>
<organism evidence="1 2">
    <name type="scientific">Flavobacterium jejuense</name>
    <dbReference type="NCBI Taxonomy" id="1544455"/>
    <lineage>
        <taxon>Bacteria</taxon>
        <taxon>Pseudomonadati</taxon>
        <taxon>Bacteroidota</taxon>
        <taxon>Flavobacteriia</taxon>
        <taxon>Flavobacteriales</taxon>
        <taxon>Flavobacteriaceae</taxon>
        <taxon>Flavobacterium</taxon>
    </lineage>
</organism>
<reference evidence="1 2" key="3">
    <citation type="submission" date="2020-02" db="EMBL/GenBank/DDBJ databases">
        <title>Flavobacterium profundi sp. nov., isolated from a deep-sea seamount.</title>
        <authorList>
            <person name="Zhang D.-C."/>
        </authorList>
    </citation>
    <scope>NUCLEOTIDE SEQUENCE [LARGE SCALE GENOMIC DNA]</scope>
    <source>
        <strain evidence="1 2">EC11</strain>
    </source>
</reference>
<dbReference type="Proteomes" id="UP000817854">
    <property type="component" value="Unassembled WGS sequence"/>
</dbReference>